<dbReference type="AlphaFoldDB" id="A0A242NUB1"/>
<evidence type="ECO:0000256" key="5">
    <source>
        <dbReference type="ARBA" id="ARBA00023139"/>
    </source>
</evidence>
<dbReference type="Proteomes" id="UP000194968">
    <property type="component" value="Unassembled WGS sequence"/>
</dbReference>
<dbReference type="PROSITE" id="PS51257">
    <property type="entry name" value="PROKAR_LIPOPROTEIN"/>
    <property type="match status" value="1"/>
</dbReference>
<keyword evidence="3 7" id="KW-0732">Signal</keyword>
<evidence type="ECO:0000313" key="8">
    <source>
        <dbReference type="EMBL" id="OTQ48796.1"/>
    </source>
</evidence>
<keyword evidence="5" id="KW-0564">Palmitate</keyword>
<evidence type="ECO:0000256" key="3">
    <source>
        <dbReference type="ARBA" id="ARBA00022729"/>
    </source>
</evidence>
<evidence type="ECO:0000256" key="6">
    <source>
        <dbReference type="ARBA" id="ARBA00023288"/>
    </source>
</evidence>
<keyword evidence="6" id="KW-0449">Lipoprotein</keyword>
<evidence type="ECO:0000256" key="1">
    <source>
        <dbReference type="ARBA" id="ARBA00010296"/>
    </source>
</evidence>
<accession>A0A242P872</accession>
<feature type="signal peptide" evidence="7">
    <location>
        <begin position="1"/>
        <end position="20"/>
    </location>
</feature>
<feature type="chain" id="PRO_5011290858" evidence="7">
    <location>
        <begin position="21"/>
        <end position="49"/>
    </location>
</feature>
<dbReference type="Pfam" id="PF08085">
    <property type="entry name" value="Entericidin"/>
    <property type="match status" value="1"/>
</dbReference>
<evidence type="ECO:0000256" key="7">
    <source>
        <dbReference type="SAM" id="SignalP"/>
    </source>
</evidence>
<proteinExistence type="inferred from homology"/>
<comment type="caution">
    <text evidence="8">The sequence shown here is derived from an EMBL/GenBank/DDBJ whole genome shotgun (WGS) entry which is preliminary data.</text>
</comment>
<comment type="similarity">
    <text evidence="1">Belongs to the EcnA/EcnB lipoprotein family.</text>
</comment>
<dbReference type="EMBL" id="NASK01000100">
    <property type="protein sequence ID" value="OTQ48796.1"/>
    <property type="molecule type" value="Genomic_DNA"/>
</dbReference>
<evidence type="ECO:0000313" key="9">
    <source>
        <dbReference type="Proteomes" id="UP000194968"/>
    </source>
</evidence>
<dbReference type="OrthoDB" id="9181810at2"/>
<dbReference type="GeneID" id="99744217"/>
<keyword evidence="2" id="KW-1003">Cell membrane</keyword>
<dbReference type="GO" id="GO:0009636">
    <property type="term" value="P:response to toxic substance"/>
    <property type="evidence" value="ECO:0007669"/>
    <property type="project" value="InterPro"/>
</dbReference>
<evidence type="ECO:0000256" key="2">
    <source>
        <dbReference type="ARBA" id="ARBA00022475"/>
    </source>
</evidence>
<name>A0A242NUB1_9GAMM</name>
<dbReference type="InterPro" id="IPR012556">
    <property type="entry name" value="Entericidin"/>
</dbReference>
<dbReference type="GO" id="GO:0016020">
    <property type="term" value="C:membrane"/>
    <property type="evidence" value="ECO:0007669"/>
    <property type="project" value="InterPro"/>
</dbReference>
<accession>A0A242NUB1</accession>
<organism evidence="8 9">
    <name type="scientific">Gilliamella apis</name>
    <dbReference type="NCBI Taxonomy" id="1970738"/>
    <lineage>
        <taxon>Bacteria</taxon>
        <taxon>Pseudomonadati</taxon>
        <taxon>Pseudomonadota</taxon>
        <taxon>Gammaproteobacteria</taxon>
        <taxon>Orbales</taxon>
        <taxon>Orbaceae</taxon>
        <taxon>Gilliamella</taxon>
    </lineage>
</organism>
<keyword evidence="4" id="KW-0472">Membrane</keyword>
<dbReference type="RefSeq" id="WP_065578372.1">
    <property type="nucleotide sequence ID" value="NZ_CAMLFL010000004.1"/>
</dbReference>
<reference evidence="8 9" key="1">
    <citation type="submission" date="2017-03" db="EMBL/GenBank/DDBJ databases">
        <title>Comparative genomics of honeybee gut symbionts reveal geographically distinct and subgroup specific antibiotic resistance.</title>
        <authorList>
            <person name="Ludvigsen J."/>
            <person name="Porcellato D."/>
            <person name="Labee-Lund T.M."/>
            <person name="Amdam G.V."/>
            <person name="Rudi K."/>
        </authorList>
    </citation>
    <scope>NUCLEOTIDE SEQUENCE [LARGE SCALE GENOMIC DNA]</scope>
    <source>
        <strain evidence="8 9">A-4-12</strain>
    </source>
</reference>
<gene>
    <name evidence="8" type="ORF">B6D06_08800</name>
</gene>
<protein>
    <submittedName>
        <fullName evidence="8">Entericidin</fullName>
    </submittedName>
</protein>
<sequence length="49" mass="5237">MLRKVFILMVSIAMTTMVVGCNTFKGVGKDVQSGGKAITNTAENVSEKM</sequence>
<evidence type="ECO:0000256" key="4">
    <source>
        <dbReference type="ARBA" id="ARBA00023136"/>
    </source>
</evidence>